<dbReference type="EMBL" id="FRCZ01000001">
    <property type="protein sequence ID" value="SHM56925.1"/>
    <property type="molecule type" value="Genomic_DNA"/>
</dbReference>
<evidence type="ECO:0000256" key="2">
    <source>
        <dbReference type="ARBA" id="ARBA00022777"/>
    </source>
</evidence>
<name>A0A1M7JVG4_9BACI</name>
<dbReference type="Proteomes" id="UP000184184">
    <property type="component" value="Unassembled WGS sequence"/>
</dbReference>
<dbReference type="STRING" id="1027249.SAMN05216179_0484"/>
<dbReference type="OrthoDB" id="9775849at2"/>
<keyword evidence="5" id="KW-1185">Reference proteome</keyword>
<keyword evidence="1" id="KW-0808">Transferase</keyword>
<accession>A0A1M7JVG4</accession>
<evidence type="ECO:0000259" key="3">
    <source>
        <dbReference type="Pfam" id="PF00294"/>
    </source>
</evidence>
<dbReference type="PANTHER" id="PTHR10584:SF166">
    <property type="entry name" value="RIBOKINASE"/>
    <property type="match status" value="1"/>
</dbReference>
<dbReference type="GO" id="GO:0005829">
    <property type="term" value="C:cytosol"/>
    <property type="evidence" value="ECO:0007669"/>
    <property type="project" value="TreeGrafter"/>
</dbReference>
<dbReference type="InterPro" id="IPR029056">
    <property type="entry name" value="Ribokinase-like"/>
</dbReference>
<sequence>MSGGIAVAGTIAVDEIKVVERYPDKTELTTISDIKRSLGGAVANCSLALSKIDATLPIETLCILGEDEKGQYIYNHLKQHKNIDVSKINFKNTTPFTDVIQDKNDKTRTFYHFKGNASLFNEHTIDFTKLNSKILHVAYLLLLDGLDQTDDQYGTKMALLLKKAQDHGVKTSIDIVSENQERYQKIVPPSLKYTNYCVINEYEAGKTAGIPLRNSKGDLLAANIKDVLKSLKSFGVKDWVIIHAPEGSFGFDGKDYYSLPSVKIHKDQIKGTVGAGDAYVAGVLYGAYLKFSIYEAMKLGTITAATSLCEEDSNSGILNFDCLMQEYQRYPKHEEIKI</sequence>
<dbReference type="GO" id="GO:0016301">
    <property type="term" value="F:kinase activity"/>
    <property type="evidence" value="ECO:0007669"/>
    <property type="project" value="UniProtKB-KW"/>
</dbReference>
<dbReference type="PANTHER" id="PTHR10584">
    <property type="entry name" value="SUGAR KINASE"/>
    <property type="match status" value="1"/>
</dbReference>
<feature type="domain" description="Carbohydrate kinase PfkB" evidence="3">
    <location>
        <begin position="6"/>
        <end position="314"/>
    </location>
</feature>
<proteinExistence type="predicted"/>
<reference evidence="4 5" key="1">
    <citation type="submission" date="2016-11" db="EMBL/GenBank/DDBJ databases">
        <authorList>
            <person name="Jaros S."/>
            <person name="Januszkiewicz K."/>
            <person name="Wedrychowicz H."/>
        </authorList>
    </citation>
    <scope>NUCLEOTIDE SEQUENCE [LARGE SCALE GENOMIC DNA]</scope>
    <source>
        <strain evidence="4 5">CGMCC 1.10681</strain>
    </source>
</reference>
<dbReference type="Pfam" id="PF00294">
    <property type="entry name" value="PfkB"/>
    <property type="match status" value="1"/>
</dbReference>
<dbReference type="SUPFAM" id="SSF53613">
    <property type="entry name" value="Ribokinase-like"/>
    <property type="match status" value="1"/>
</dbReference>
<keyword evidence="2 4" id="KW-0418">Kinase</keyword>
<evidence type="ECO:0000256" key="1">
    <source>
        <dbReference type="ARBA" id="ARBA00022679"/>
    </source>
</evidence>
<dbReference type="AlphaFoldDB" id="A0A1M7JVG4"/>
<evidence type="ECO:0000313" key="4">
    <source>
        <dbReference type="EMBL" id="SHM56925.1"/>
    </source>
</evidence>
<protein>
    <submittedName>
        <fullName evidence="4">Sugar or nucleoside kinase, ribokinase family</fullName>
    </submittedName>
</protein>
<gene>
    <name evidence="4" type="ORF">SAMN05216179_0484</name>
</gene>
<dbReference type="RefSeq" id="WP_073199295.1">
    <property type="nucleotide sequence ID" value="NZ_FRCZ01000001.1"/>
</dbReference>
<dbReference type="InterPro" id="IPR011611">
    <property type="entry name" value="PfkB_dom"/>
</dbReference>
<evidence type="ECO:0000313" key="5">
    <source>
        <dbReference type="Proteomes" id="UP000184184"/>
    </source>
</evidence>
<dbReference type="Gene3D" id="3.40.1190.20">
    <property type="match status" value="1"/>
</dbReference>
<organism evidence="4 5">
    <name type="scientific">Gracilibacillus kekensis</name>
    <dbReference type="NCBI Taxonomy" id="1027249"/>
    <lineage>
        <taxon>Bacteria</taxon>
        <taxon>Bacillati</taxon>
        <taxon>Bacillota</taxon>
        <taxon>Bacilli</taxon>
        <taxon>Bacillales</taxon>
        <taxon>Bacillaceae</taxon>
        <taxon>Gracilibacillus</taxon>
    </lineage>
</organism>